<evidence type="ECO:0000313" key="2">
    <source>
        <dbReference type="Proteomes" id="UP000541444"/>
    </source>
</evidence>
<sequence>MNSTTPTCSLNISKEARLLRRSKLAQRRNRQLDIFTHTTLAHLSKNISSRTKRLNSEECILPLKSSDSCFSKRKKNHTYTTNASLVRLCTFGSVVDNFQHSHSLLDGNIAAINHTTENYRLRKHLIDVQRKNKFTYYVGNTSCFNESVRESIRQPMNKSITILMKMVQANMDLEEGVKVLYW</sequence>
<accession>A0A7J7P6W7</accession>
<dbReference type="Proteomes" id="UP000541444">
    <property type="component" value="Unassembled WGS sequence"/>
</dbReference>
<organism evidence="1 2">
    <name type="scientific">Kingdonia uniflora</name>
    <dbReference type="NCBI Taxonomy" id="39325"/>
    <lineage>
        <taxon>Eukaryota</taxon>
        <taxon>Viridiplantae</taxon>
        <taxon>Streptophyta</taxon>
        <taxon>Embryophyta</taxon>
        <taxon>Tracheophyta</taxon>
        <taxon>Spermatophyta</taxon>
        <taxon>Magnoliopsida</taxon>
        <taxon>Ranunculales</taxon>
        <taxon>Circaeasteraceae</taxon>
        <taxon>Kingdonia</taxon>
    </lineage>
</organism>
<keyword evidence="2" id="KW-1185">Reference proteome</keyword>
<protein>
    <submittedName>
        <fullName evidence="1">Uncharacterized protein</fullName>
    </submittedName>
</protein>
<proteinExistence type="predicted"/>
<comment type="caution">
    <text evidence="1">The sequence shown here is derived from an EMBL/GenBank/DDBJ whole genome shotgun (WGS) entry which is preliminary data.</text>
</comment>
<evidence type="ECO:0000313" key="1">
    <source>
        <dbReference type="EMBL" id="KAF6175022.1"/>
    </source>
</evidence>
<name>A0A7J7P6W7_9MAGN</name>
<dbReference type="EMBL" id="JACGCM010000221">
    <property type="protein sequence ID" value="KAF6175022.1"/>
    <property type="molecule type" value="Genomic_DNA"/>
</dbReference>
<dbReference type="AlphaFoldDB" id="A0A7J7P6W7"/>
<gene>
    <name evidence="1" type="ORF">GIB67_039570</name>
</gene>
<reference evidence="1 2" key="1">
    <citation type="journal article" date="2020" name="IScience">
        <title>Genome Sequencing of the Endangered Kingdonia uniflora (Circaeasteraceae, Ranunculales) Reveals Potential Mechanisms of Evolutionary Specialization.</title>
        <authorList>
            <person name="Sun Y."/>
            <person name="Deng T."/>
            <person name="Zhang A."/>
            <person name="Moore M.J."/>
            <person name="Landis J.B."/>
            <person name="Lin N."/>
            <person name="Zhang H."/>
            <person name="Zhang X."/>
            <person name="Huang J."/>
            <person name="Zhang X."/>
            <person name="Sun H."/>
            <person name="Wang H."/>
        </authorList>
    </citation>
    <scope>NUCLEOTIDE SEQUENCE [LARGE SCALE GENOMIC DNA]</scope>
    <source>
        <strain evidence="1">TB1705</strain>
        <tissue evidence="1">Leaf</tissue>
    </source>
</reference>